<reference evidence="2 3" key="1">
    <citation type="submission" date="2016-04" db="EMBL/GenBank/DDBJ databases">
        <title>A degradative enzymes factory behind the ericoid mycorrhizal symbiosis.</title>
        <authorList>
            <consortium name="DOE Joint Genome Institute"/>
            <person name="Martino E."/>
            <person name="Morin E."/>
            <person name="Grelet G."/>
            <person name="Kuo A."/>
            <person name="Kohler A."/>
            <person name="Daghino S."/>
            <person name="Barry K."/>
            <person name="Choi C."/>
            <person name="Cichocki N."/>
            <person name="Clum A."/>
            <person name="Copeland A."/>
            <person name="Hainaut M."/>
            <person name="Haridas S."/>
            <person name="Labutti K."/>
            <person name="Lindquist E."/>
            <person name="Lipzen A."/>
            <person name="Khouja H.-R."/>
            <person name="Murat C."/>
            <person name="Ohm R."/>
            <person name="Olson A."/>
            <person name="Spatafora J."/>
            <person name="Veneault-Fourrey C."/>
            <person name="Henrissat B."/>
            <person name="Grigoriev I."/>
            <person name="Martin F."/>
            <person name="Perotto S."/>
        </authorList>
    </citation>
    <scope>NUCLEOTIDE SEQUENCE [LARGE SCALE GENOMIC DNA]</scope>
    <source>
        <strain evidence="2 3">E</strain>
    </source>
</reference>
<dbReference type="GeneID" id="36591525"/>
<dbReference type="RefSeq" id="XP_024733889.1">
    <property type="nucleotide sequence ID" value="XM_024883448.1"/>
</dbReference>
<sequence length="176" mass="19186">MSPQQQRPHANWQEARAGFPVQGKAPRRSDQIGSDKSLMLRVGSFSWSIPPEPSRRLPPGSLISNGNGGWVTAMDGQGNGWAMSGSSTMRSEHLTCIIAVNDSSNQGRCWEAPARIPVPIADADADDCCYLSPCQLVQYGCRHNVQSREVRRYSMVRESFVSELRAAGGAPSPSLR</sequence>
<protein>
    <submittedName>
        <fullName evidence="2">Uncharacterized protein</fullName>
    </submittedName>
</protein>
<proteinExistence type="predicted"/>
<name>A0A2J6T1T6_9HELO</name>
<evidence type="ECO:0000313" key="2">
    <source>
        <dbReference type="EMBL" id="PMD56985.1"/>
    </source>
</evidence>
<dbReference type="AlphaFoldDB" id="A0A2J6T1T6"/>
<dbReference type="Proteomes" id="UP000235371">
    <property type="component" value="Unassembled WGS sequence"/>
</dbReference>
<organism evidence="2 3">
    <name type="scientific">Hyaloscypha bicolor E</name>
    <dbReference type="NCBI Taxonomy" id="1095630"/>
    <lineage>
        <taxon>Eukaryota</taxon>
        <taxon>Fungi</taxon>
        <taxon>Dikarya</taxon>
        <taxon>Ascomycota</taxon>
        <taxon>Pezizomycotina</taxon>
        <taxon>Leotiomycetes</taxon>
        <taxon>Helotiales</taxon>
        <taxon>Hyaloscyphaceae</taxon>
        <taxon>Hyaloscypha</taxon>
        <taxon>Hyaloscypha bicolor</taxon>
    </lineage>
</organism>
<dbReference type="InParanoid" id="A0A2J6T1T6"/>
<evidence type="ECO:0000256" key="1">
    <source>
        <dbReference type="SAM" id="MobiDB-lite"/>
    </source>
</evidence>
<accession>A0A2J6T1T6</accession>
<keyword evidence="3" id="KW-1185">Reference proteome</keyword>
<evidence type="ECO:0000313" key="3">
    <source>
        <dbReference type="Proteomes" id="UP000235371"/>
    </source>
</evidence>
<feature type="region of interest" description="Disordered" evidence="1">
    <location>
        <begin position="1"/>
        <end position="35"/>
    </location>
</feature>
<gene>
    <name evidence="2" type="ORF">K444DRAFT_632140</name>
</gene>
<dbReference type="EMBL" id="KZ613847">
    <property type="protein sequence ID" value="PMD56985.1"/>
    <property type="molecule type" value="Genomic_DNA"/>
</dbReference>